<dbReference type="EMBL" id="JACHGF010000003">
    <property type="protein sequence ID" value="MBB5284416.1"/>
    <property type="molecule type" value="Genomic_DNA"/>
</dbReference>
<dbReference type="RefSeq" id="WP_184174355.1">
    <property type="nucleotide sequence ID" value="NZ_JACHGF010000003.1"/>
</dbReference>
<protein>
    <submittedName>
        <fullName evidence="1">Uncharacterized protein</fullName>
    </submittedName>
</protein>
<evidence type="ECO:0000313" key="2">
    <source>
        <dbReference type="Proteomes" id="UP000557307"/>
    </source>
</evidence>
<reference evidence="1 2" key="1">
    <citation type="submission" date="2020-08" db="EMBL/GenBank/DDBJ databases">
        <title>Genomic Encyclopedia of Type Strains, Phase IV (KMG-IV): sequencing the most valuable type-strain genomes for metagenomic binning, comparative biology and taxonomic classification.</title>
        <authorList>
            <person name="Goeker M."/>
        </authorList>
    </citation>
    <scope>NUCLEOTIDE SEQUENCE [LARGE SCALE GENOMIC DNA]</scope>
    <source>
        <strain evidence="1 2">DSM 105074</strain>
    </source>
</reference>
<name>A0A840TJN9_9BACT</name>
<sequence>MAITKGVLSRAKRSKALGSTERVIPDLPNNQLPEMVLDQVLEGTMRDFVKFSTEKYQKSIWQLDVRHEGDLYESFKSRITKGTGKVTGEIRFNFYGRFADMGVGRGITLIERQTGRALTDGRSPGRITRRPKPWFSQVWGRERHRLAEVAARDVARAVQENLAQNLPSGQIPLEF</sequence>
<gene>
    <name evidence="1" type="ORF">HNQ92_002559</name>
</gene>
<dbReference type="AlphaFoldDB" id="A0A840TJN9"/>
<proteinExistence type="predicted"/>
<organism evidence="1 2">
    <name type="scientific">Rhabdobacter roseus</name>
    <dbReference type="NCBI Taxonomy" id="1655419"/>
    <lineage>
        <taxon>Bacteria</taxon>
        <taxon>Pseudomonadati</taxon>
        <taxon>Bacteroidota</taxon>
        <taxon>Cytophagia</taxon>
        <taxon>Cytophagales</taxon>
        <taxon>Cytophagaceae</taxon>
        <taxon>Rhabdobacter</taxon>
    </lineage>
</organism>
<comment type="caution">
    <text evidence="1">The sequence shown here is derived from an EMBL/GenBank/DDBJ whole genome shotgun (WGS) entry which is preliminary data.</text>
</comment>
<evidence type="ECO:0000313" key="1">
    <source>
        <dbReference type="EMBL" id="MBB5284416.1"/>
    </source>
</evidence>
<keyword evidence="2" id="KW-1185">Reference proteome</keyword>
<dbReference type="Proteomes" id="UP000557307">
    <property type="component" value="Unassembled WGS sequence"/>
</dbReference>
<accession>A0A840TJN9</accession>